<evidence type="ECO:0000256" key="6">
    <source>
        <dbReference type="ARBA" id="ARBA00022626"/>
    </source>
</evidence>
<dbReference type="Gramene" id="TraesCS3D03G0207400.1">
    <property type="protein sequence ID" value="TraesCS3D03G0207400.1.CDS1"/>
    <property type="gene ID" value="TraesCS3D03G0207400"/>
</dbReference>
<dbReference type="Gramene" id="TraesLAC3D03G01768140.1">
    <property type="protein sequence ID" value="TraesLAC3D03G01768140.1.CDS1"/>
    <property type="gene ID" value="TraesLAC3D03G01768140"/>
</dbReference>
<dbReference type="OMA" id="PNGFYRD"/>
<dbReference type="InterPro" id="IPR001611">
    <property type="entry name" value="Leu-rich_rpt"/>
</dbReference>
<dbReference type="Gramene" id="TraesCS3D02G102000.1">
    <property type="protein sequence ID" value="TraesCS3D02G102000.1.cds1"/>
    <property type="gene ID" value="TraesCS3D02G102000"/>
</dbReference>
<dbReference type="GO" id="GO:0009742">
    <property type="term" value="P:brassinosteroid mediated signaling pathway"/>
    <property type="evidence" value="ECO:0007669"/>
    <property type="project" value="UniProtKB-KW"/>
</dbReference>
<dbReference type="Pfam" id="PF13855">
    <property type="entry name" value="LRR_8"/>
    <property type="match status" value="1"/>
</dbReference>
<keyword evidence="8" id="KW-0677">Repeat</keyword>
<evidence type="ECO:0000256" key="7">
    <source>
        <dbReference type="ARBA" id="ARBA00022692"/>
    </source>
</evidence>
<dbReference type="PANTHER" id="PTHR27004:SF425">
    <property type="entry name" value="OS01G0162800 PROTEIN"/>
    <property type="match status" value="1"/>
</dbReference>
<dbReference type="SMR" id="A0A3B6GRF9"/>
<keyword evidence="6" id="KW-1070">Brassinosteroid signaling pathway</keyword>
<dbReference type="SUPFAM" id="SSF52058">
    <property type="entry name" value="L domain-like"/>
    <property type="match status" value="1"/>
</dbReference>
<keyword evidence="4" id="KW-1003">Cell membrane</keyword>
<dbReference type="AlphaFoldDB" id="A0A3B6GRF9"/>
<dbReference type="InterPro" id="IPR032675">
    <property type="entry name" value="LRR_dom_sf"/>
</dbReference>
<dbReference type="Gramene" id="TraesJUL3D03G01844700.1">
    <property type="protein sequence ID" value="TraesJUL3D03G01844700.1.CDS1"/>
    <property type="gene ID" value="TraesJUL3D03G01844700"/>
</dbReference>
<evidence type="ECO:0000256" key="11">
    <source>
        <dbReference type="ARBA" id="ARBA00023170"/>
    </source>
</evidence>
<dbReference type="Gramene" id="TraesCLE_scaffold_219352_01G000100.1">
    <property type="protein sequence ID" value="TraesCLE_scaffold_219352_01G000100.1"/>
    <property type="gene ID" value="TraesCLE_scaffold_219352_01G000100"/>
</dbReference>
<dbReference type="GO" id="GO:0005886">
    <property type="term" value="C:plasma membrane"/>
    <property type="evidence" value="ECO:0007669"/>
    <property type="project" value="UniProtKB-SubCell"/>
</dbReference>
<dbReference type="Gramene" id="TraesSTA3D03G01821340.1">
    <property type="protein sequence ID" value="TraesSTA3D03G01821340.1.CDS1"/>
    <property type="gene ID" value="TraesSTA3D03G01821340"/>
</dbReference>
<evidence type="ECO:0000256" key="1">
    <source>
        <dbReference type="ARBA" id="ARBA00004236"/>
    </source>
</evidence>
<evidence type="ECO:0000313" key="15">
    <source>
        <dbReference type="EnsemblPlants" id="TraesCS3D02G102000.1.cds1"/>
    </source>
</evidence>
<evidence type="ECO:0000256" key="5">
    <source>
        <dbReference type="ARBA" id="ARBA00022614"/>
    </source>
</evidence>
<feature type="transmembrane region" description="Helical" evidence="14">
    <location>
        <begin position="180"/>
        <end position="206"/>
    </location>
</feature>
<dbReference type="Gramene" id="TraesSYM3D03G01849020.1">
    <property type="protein sequence ID" value="TraesSYM3D03G01849020.1.CDS1"/>
    <property type="gene ID" value="TraesSYM3D03G01849020"/>
</dbReference>
<dbReference type="Gramene" id="TraesLDM3D03G01824850.1">
    <property type="protein sequence ID" value="TraesLDM3D03G01824850.1.CDS1"/>
    <property type="gene ID" value="TraesLDM3D03G01824850"/>
</dbReference>
<keyword evidence="12" id="KW-0325">Glycoprotein</keyword>
<proteinExistence type="inferred from homology"/>
<comment type="similarity">
    <text evidence="3">Belongs to the RLP family.</text>
</comment>
<name>A0A3B6GRF9_WHEAT</name>
<dbReference type="PANTHER" id="PTHR27004">
    <property type="entry name" value="RECEPTOR-LIKE PROTEIN 12 ISOFORM X1"/>
    <property type="match status" value="1"/>
</dbReference>
<dbReference type="Gramene" id="TraesROB_scaffold_111387_01G000200.1">
    <property type="protein sequence ID" value="TraesROB_scaffold_111387_01G000200.1"/>
    <property type="gene ID" value="TraesROB_scaffold_111387_01G000200"/>
</dbReference>
<dbReference type="OrthoDB" id="994806at2759"/>
<dbReference type="Gene3D" id="3.80.10.10">
    <property type="entry name" value="Ribonuclease Inhibitor"/>
    <property type="match status" value="1"/>
</dbReference>
<keyword evidence="11" id="KW-0675">Receptor</keyword>
<accession>A0A3B6GRF9</accession>
<organism evidence="15">
    <name type="scientific">Triticum aestivum</name>
    <name type="common">Wheat</name>
    <dbReference type="NCBI Taxonomy" id="4565"/>
    <lineage>
        <taxon>Eukaryota</taxon>
        <taxon>Viridiplantae</taxon>
        <taxon>Streptophyta</taxon>
        <taxon>Embryophyta</taxon>
        <taxon>Tracheophyta</taxon>
        <taxon>Spermatophyta</taxon>
        <taxon>Magnoliopsida</taxon>
        <taxon>Liliopsida</taxon>
        <taxon>Poales</taxon>
        <taxon>Poaceae</taxon>
        <taxon>BOP clade</taxon>
        <taxon>Pooideae</taxon>
        <taxon>Triticodae</taxon>
        <taxon>Triticeae</taxon>
        <taxon>Triticinae</taxon>
        <taxon>Triticum</taxon>
    </lineage>
</organism>
<evidence type="ECO:0000256" key="3">
    <source>
        <dbReference type="ARBA" id="ARBA00009592"/>
    </source>
</evidence>
<evidence type="ECO:0000256" key="13">
    <source>
        <dbReference type="ARBA" id="ARBA00037847"/>
    </source>
</evidence>
<dbReference type="PRINTS" id="PR00019">
    <property type="entry name" value="LEURICHRPT"/>
</dbReference>
<evidence type="ECO:0000256" key="10">
    <source>
        <dbReference type="ARBA" id="ARBA00023136"/>
    </source>
</evidence>
<protein>
    <recommendedName>
        <fullName evidence="17">Leucine-rich repeat-containing N-terminal plant-type domain-containing protein</fullName>
    </recommendedName>
</protein>
<dbReference type="Gramene" id="TraesCAD_scaffold_115507_01G000100.1">
    <property type="protein sequence ID" value="TraesCAD_scaffold_115507_01G000100.1"/>
    <property type="gene ID" value="TraesCAD_scaffold_115507_01G000100"/>
</dbReference>
<dbReference type="Gramene" id="TraesARI3D03G01858950.1">
    <property type="protein sequence ID" value="TraesARI3D03G01858950.1.CDS1"/>
    <property type="gene ID" value="TraesARI3D03G01858950"/>
</dbReference>
<dbReference type="Gramene" id="TraesNOR3D03G01853390.1">
    <property type="protein sequence ID" value="TraesNOR3D03G01853390.1.CDS1"/>
    <property type="gene ID" value="TraesNOR3D03G01853390"/>
</dbReference>
<dbReference type="Gramene" id="TraesMAC3D03G01825060.1">
    <property type="protein sequence ID" value="TraesMAC3D03G01825060.1.CDS1"/>
    <property type="gene ID" value="TraesMAC3D03G01825060"/>
</dbReference>
<evidence type="ECO:0000256" key="9">
    <source>
        <dbReference type="ARBA" id="ARBA00022989"/>
    </source>
</evidence>
<dbReference type="STRING" id="4565.A0A3B6GRF9"/>
<dbReference type="FunFam" id="3.80.10.10:FF:000111">
    <property type="entry name" value="LRR receptor-like serine/threonine-protein kinase ERECTA"/>
    <property type="match status" value="1"/>
</dbReference>
<keyword evidence="10 14" id="KW-0472">Membrane</keyword>
<evidence type="ECO:0000256" key="4">
    <source>
        <dbReference type="ARBA" id="ARBA00022475"/>
    </source>
</evidence>
<keyword evidence="16" id="KW-1185">Reference proteome</keyword>
<reference evidence="15" key="2">
    <citation type="submission" date="2018-10" db="UniProtKB">
        <authorList>
            <consortium name="EnsemblPlants"/>
        </authorList>
    </citation>
    <scope>IDENTIFICATION</scope>
</reference>
<dbReference type="Gramene" id="TraesJAG3D03G01835150.1">
    <property type="protein sequence ID" value="TraesJAG3D03G01835150.1.CDS1"/>
    <property type="gene ID" value="TraesJAG3D03G01835150"/>
</dbReference>
<keyword evidence="5" id="KW-0433">Leucine-rich repeat</keyword>
<keyword evidence="9 14" id="KW-1133">Transmembrane helix</keyword>
<reference evidence="15" key="1">
    <citation type="submission" date="2018-08" db="EMBL/GenBank/DDBJ databases">
        <authorList>
            <person name="Rossello M."/>
        </authorList>
    </citation>
    <scope>NUCLEOTIDE SEQUENCE [LARGE SCALE GENOMIC DNA]</scope>
    <source>
        <strain evidence="15">cv. Chinese Spring</strain>
    </source>
</reference>
<evidence type="ECO:0000256" key="2">
    <source>
        <dbReference type="ARBA" id="ARBA00004479"/>
    </source>
</evidence>
<dbReference type="Gramene" id="TraesRN3D0100222200.1">
    <property type="protein sequence ID" value="TraesRN3D0100222200.1"/>
    <property type="gene ID" value="TraesRN3D0100222200"/>
</dbReference>
<dbReference type="Proteomes" id="UP000019116">
    <property type="component" value="Chromosome 3D"/>
</dbReference>
<dbReference type="EnsemblPlants" id="TraesCS3D02G102000.1">
    <property type="protein sequence ID" value="TraesCS3D02G102000.1.cds1"/>
    <property type="gene ID" value="TraesCS3D02G102000"/>
</dbReference>
<sequence length="211" mass="22894">MTDVNDEGQVIGHQTNLPNGFYRDIVTVTFKGFGLTFSKILTTFKVIDFSNNSFYGPVPESIGRLVSLHGLNMSHNNFTGEIPSDFGNLSQLESLELSWNRISGKIPKELASLTSLEWLNLSYNNLSGRIPHGNQFLTFSNSSLKGNGGLCGLPLSKQCGSPGSNAVAPPESNSLWQDKLGIILLFAFVGLGFGVGFALSCMLRLFCHQEG</sequence>
<keyword evidence="7 14" id="KW-0812">Transmembrane</keyword>
<dbReference type="Gramene" id="TraesWEE_scaffold_115413_01G000200.1">
    <property type="protein sequence ID" value="TraesWEE_scaffold_115413_01G000200.1"/>
    <property type="gene ID" value="TraesWEE_scaffold_115413_01G000200"/>
</dbReference>
<evidence type="ECO:0000256" key="14">
    <source>
        <dbReference type="SAM" id="Phobius"/>
    </source>
</evidence>
<comment type="subcellular location">
    <subcellularLocation>
        <location evidence="1">Cell membrane</location>
    </subcellularLocation>
    <subcellularLocation>
        <location evidence="13">Endomembrane system</location>
        <topology evidence="13">Single-pass membrane protein</topology>
    </subcellularLocation>
    <subcellularLocation>
        <location evidence="2">Membrane</location>
        <topology evidence="2">Single-pass type I membrane protein</topology>
    </subcellularLocation>
</comment>
<evidence type="ECO:0008006" key="17">
    <source>
        <dbReference type="Google" id="ProtNLM"/>
    </source>
</evidence>
<evidence type="ECO:0000313" key="16">
    <source>
        <dbReference type="Proteomes" id="UP000019116"/>
    </source>
</evidence>
<dbReference type="Pfam" id="PF00560">
    <property type="entry name" value="LRR_1"/>
    <property type="match status" value="1"/>
</dbReference>
<evidence type="ECO:0000256" key="8">
    <source>
        <dbReference type="ARBA" id="ARBA00022737"/>
    </source>
</evidence>
<evidence type="ECO:0000256" key="12">
    <source>
        <dbReference type="ARBA" id="ARBA00023180"/>
    </source>
</evidence>